<dbReference type="InterPro" id="IPR034457">
    <property type="entry name" value="Organic_radical-activating"/>
</dbReference>
<proteinExistence type="inferred from homology"/>
<sequence length="302" mass="34220">MSLITDIQKYSIHDGDGIRTTVFFKGCNLRCTWCHNPETQSYKKELLFDEDRCVGCGSCVPVCPSRAITLERGKAVTDRKKCTACGKCTDYCNLNLREVAGKEYPVDQLVKELRKDEMFYEESGGGVTLSGGEVMLADIDYLEELVKKLHHFGISVTVDTCGQAPYENYERILPYVDTFLYDIKLMDSEIHKKYMGTGNELILSNLEKLSRDGARLYIRIPTVKEVNGSDEAMKAIINYLLEKNIHVTRVNLLPYHNTGSGKYMKIGKNYEGADLHAPDKEEMNHFVELFREAGFHNIKIGG</sequence>
<dbReference type="InterPro" id="IPR058240">
    <property type="entry name" value="rSAM_sf"/>
</dbReference>
<dbReference type="InterPro" id="IPR040074">
    <property type="entry name" value="BssD/PflA/YjjW"/>
</dbReference>
<dbReference type="SUPFAM" id="SSF102114">
    <property type="entry name" value="Radical SAM enzymes"/>
    <property type="match status" value="1"/>
</dbReference>
<keyword evidence="7" id="KW-0408">Iron</keyword>
<keyword evidence="5" id="KW-0479">Metal-binding</keyword>
<evidence type="ECO:0000256" key="4">
    <source>
        <dbReference type="ARBA" id="ARBA00022691"/>
    </source>
</evidence>
<protein>
    <submittedName>
        <fullName evidence="12">Pyruvate formate lyase activating enzyme</fullName>
    </submittedName>
</protein>
<dbReference type="Pfam" id="PF00037">
    <property type="entry name" value="Fer4"/>
    <property type="match status" value="1"/>
</dbReference>
<dbReference type="Gene3D" id="3.30.70.20">
    <property type="match status" value="1"/>
</dbReference>
<comment type="similarity">
    <text evidence="2">Belongs to the organic radical-activating enzymes family.</text>
</comment>
<evidence type="ECO:0000256" key="9">
    <source>
        <dbReference type="ARBA" id="ARBA00047365"/>
    </source>
</evidence>
<keyword evidence="13" id="KW-1185">Reference proteome</keyword>
<dbReference type="GO" id="GO:0046872">
    <property type="term" value="F:metal ion binding"/>
    <property type="evidence" value="ECO:0007669"/>
    <property type="project" value="UniProtKB-KW"/>
</dbReference>
<evidence type="ECO:0000256" key="5">
    <source>
        <dbReference type="ARBA" id="ARBA00022723"/>
    </source>
</evidence>
<dbReference type="SFLD" id="SFLDS00029">
    <property type="entry name" value="Radical_SAM"/>
    <property type="match status" value="1"/>
</dbReference>
<evidence type="ECO:0000313" key="12">
    <source>
        <dbReference type="EMBL" id="TCS82175.1"/>
    </source>
</evidence>
<dbReference type="InterPro" id="IPR001989">
    <property type="entry name" value="Radical_activat_CS"/>
</dbReference>
<feature type="domain" description="Radical SAM core" evidence="11">
    <location>
        <begin position="10"/>
        <end position="296"/>
    </location>
</feature>
<dbReference type="Pfam" id="PF04055">
    <property type="entry name" value="Radical_SAM"/>
    <property type="match status" value="1"/>
</dbReference>
<dbReference type="PANTHER" id="PTHR30352">
    <property type="entry name" value="PYRUVATE FORMATE-LYASE-ACTIVATING ENZYME"/>
    <property type="match status" value="1"/>
</dbReference>
<evidence type="ECO:0000256" key="7">
    <source>
        <dbReference type="ARBA" id="ARBA00023004"/>
    </source>
</evidence>
<dbReference type="InterPro" id="IPR007197">
    <property type="entry name" value="rSAM"/>
</dbReference>
<dbReference type="Gene3D" id="3.20.20.70">
    <property type="entry name" value="Aldolase class I"/>
    <property type="match status" value="1"/>
</dbReference>
<evidence type="ECO:0000256" key="3">
    <source>
        <dbReference type="ARBA" id="ARBA00022485"/>
    </source>
</evidence>
<keyword evidence="6" id="KW-0560">Oxidoreductase</keyword>
<organism evidence="12 13">
    <name type="scientific">Muricomes intestini</name>
    <dbReference type="NCBI Taxonomy" id="1796634"/>
    <lineage>
        <taxon>Bacteria</taxon>
        <taxon>Bacillati</taxon>
        <taxon>Bacillota</taxon>
        <taxon>Clostridia</taxon>
        <taxon>Lachnospirales</taxon>
        <taxon>Lachnospiraceae</taxon>
        <taxon>Muricomes</taxon>
    </lineage>
</organism>
<dbReference type="InterPro" id="IPR050014">
    <property type="entry name" value="T4HPD_activ_SAM"/>
</dbReference>
<dbReference type="PROSITE" id="PS51379">
    <property type="entry name" value="4FE4S_FER_2"/>
    <property type="match status" value="2"/>
</dbReference>
<accession>A0A4R3KG76</accession>
<evidence type="ECO:0000256" key="6">
    <source>
        <dbReference type="ARBA" id="ARBA00023002"/>
    </source>
</evidence>
<evidence type="ECO:0000259" key="10">
    <source>
        <dbReference type="PROSITE" id="PS51379"/>
    </source>
</evidence>
<dbReference type="GO" id="GO:0043364">
    <property type="term" value="F:glycyl-radical enzyme activating activity"/>
    <property type="evidence" value="ECO:0007669"/>
    <property type="project" value="InterPro"/>
</dbReference>
<evidence type="ECO:0000256" key="1">
    <source>
        <dbReference type="ARBA" id="ARBA00001966"/>
    </source>
</evidence>
<reference evidence="12 13" key="1">
    <citation type="submission" date="2019-03" db="EMBL/GenBank/DDBJ databases">
        <title>Genomic Encyclopedia of Type Strains, Phase IV (KMG-IV): sequencing the most valuable type-strain genomes for metagenomic binning, comparative biology and taxonomic classification.</title>
        <authorList>
            <person name="Goeker M."/>
        </authorList>
    </citation>
    <scope>NUCLEOTIDE SEQUENCE [LARGE SCALE GENOMIC DNA]</scope>
    <source>
        <strain evidence="12 13">DSM 29489</strain>
    </source>
</reference>
<dbReference type="InterPro" id="IPR013785">
    <property type="entry name" value="Aldolase_TIM"/>
</dbReference>
<dbReference type="NCBIfam" id="NF043069">
    <property type="entry name" value="T4HPD_activ_SAM"/>
    <property type="match status" value="1"/>
</dbReference>
<evidence type="ECO:0000313" key="13">
    <source>
        <dbReference type="Proteomes" id="UP000295726"/>
    </source>
</evidence>
<comment type="catalytic activity">
    <reaction evidence="9">
        <text>glycyl-[protein] + reduced [flavodoxin] + S-adenosyl-L-methionine = glycin-2-yl radical-[protein] + semiquinone [flavodoxin] + 5'-deoxyadenosine + L-methionine + H(+)</text>
        <dbReference type="Rhea" id="RHEA:61976"/>
        <dbReference type="Rhea" id="RHEA-COMP:10622"/>
        <dbReference type="Rhea" id="RHEA-COMP:14480"/>
        <dbReference type="Rhea" id="RHEA-COMP:15993"/>
        <dbReference type="Rhea" id="RHEA-COMP:15994"/>
        <dbReference type="ChEBI" id="CHEBI:15378"/>
        <dbReference type="ChEBI" id="CHEBI:17319"/>
        <dbReference type="ChEBI" id="CHEBI:29947"/>
        <dbReference type="ChEBI" id="CHEBI:32722"/>
        <dbReference type="ChEBI" id="CHEBI:57618"/>
        <dbReference type="ChEBI" id="CHEBI:57844"/>
        <dbReference type="ChEBI" id="CHEBI:59789"/>
        <dbReference type="ChEBI" id="CHEBI:140311"/>
    </reaction>
</comment>
<comment type="caution">
    <text evidence="12">The sequence shown here is derived from an EMBL/GenBank/DDBJ whole genome shotgun (WGS) entry which is preliminary data.</text>
</comment>
<dbReference type="RefSeq" id="WP_132378294.1">
    <property type="nucleotide sequence ID" value="NZ_DAIPCY010000060.1"/>
</dbReference>
<evidence type="ECO:0000256" key="8">
    <source>
        <dbReference type="ARBA" id="ARBA00023014"/>
    </source>
</evidence>
<dbReference type="PROSITE" id="PS00198">
    <property type="entry name" value="4FE4S_FER_1"/>
    <property type="match status" value="1"/>
</dbReference>
<keyword evidence="12" id="KW-0670">Pyruvate</keyword>
<dbReference type="OrthoDB" id="9782387at2"/>
<dbReference type="InterPro" id="IPR017900">
    <property type="entry name" value="4Fe4S_Fe_S_CS"/>
</dbReference>
<dbReference type="Proteomes" id="UP000295726">
    <property type="component" value="Unassembled WGS sequence"/>
</dbReference>
<dbReference type="EMBL" id="SLZZ01000002">
    <property type="protein sequence ID" value="TCS82175.1"/>
    <property type="molecule type" value="Genomic_DNA"/>
</dbReference>
<dbReference type="InterPro" id="IPR012839">
    <property type="entry name" value="Organic_radical_activase"/>
</dbReference>
<dbReference type="PANTHER" id="PTHR30352:SF4">
    <property type="entry name" value="PYRUVATE FORMATE-LYASE 2-ACTIVATING ENZYME"/>
    <property type="match status" value="1"/>
</dbReference>
<keyword evidence="12" id="KW-0456">Lyase</keyword>
<dbReference type="PIRSF" id="PIRSF000371">
    <property type="entry name" value="PFL_act_enz"/>
    <property type="match status" value="1"/>
</dbReference>
<keyword evidence="3" id="KW-0004">4Fe-4S</keyword>
<keyword evidence="4" id="KW-0949">S-adenosyl-L-methionine</keyword>
<feature type="domain" description="4Fe-4S ferredoxin-type" evidence="10">
    <location>
        <begin position="74"/>
        <end position="102"/>
    </location>
</feature>
<name>A0A4R3KG76_9FIRM</name>
<dbReference type="SFLD" id="SFLDG01066">
    <property type="entry name" value="organic_radical-activating_enz"/>
    <property type="match status" value="1"/>
</dbReference>
<dbReference type="InterPro" id="IPR017896">
    <property type="entry name" value="4Fe4S_Fe-S-bd"/>
</dbReference>
<dbReference type="SFLD" id="SFLDG01118">
    <property type="entry name" value="activating_enzymes__group_2"/>
    <property type="match status" value="1"/>
</dbReference>
<dbReference type="SUPFAM" id="SSF54862">
    <property type="entry name" value="4Fe-4S ferredoxins"/>
    <property type="match status" value="1"/>
</dbReference>
<dbReference type="NCBIfam" id="TIGR02494">
    <property type="entry name" value="PFLE_PFLC"/>
    <property type="match status" value="1"/>
</dbReference>
<feature type="domain" description="4Fe-4S ferredoxin-type" evidence="10">
    <location>
        <begin position="44"/>
        <end position="73"/>
    </location>
</feature>
<dbReference type="AlphaFoldDB" id="A0A4R3KG76"/>
<dbReference type="PROSITE" id="PS01087">
    <property type="entry name" value="RADICAL_ACTIVATING"/>
    <property type="match status" value="1"/>
</dbReference>
<gene>
    <name evidence="12" type="ORF">EDD59_10237</name>
</gene>
<evidence type="ECO:0000256" key="2">
    <source>
        <dbReference type="ARBA" id="ARBA00009777"/>
    </source>
</evidence>
<dbReference type="PROSITE" id="PS51918">
    <property type="entry name" value="RADICAL_SAM"/>
    <property type="match status" value="1"/>
</dbReference>
<dbReference type="GO" id="GO:0051539">
    <property type="term" value="F:4 iron, 4 sulfur cluster binding"/>
    <property type="evidence" value="ECO:0007669"/>
    <property type="project" value="UniProtKB-KW"/>
</dbReference>
<keyword evidence="8" id="KW-0411">Iron-sulfur</keyword>
<dbReference type="GO" id="GO:0016829">
    <property type="term" value="F:lyase activity"/>
    <property type="evidence" value="ECO:0007669"/>
    <property type="project" value="UniProtKB-KW"/>
</dbReference>
<evidence type="ECO:0000259" key="11">
    <source>
        <dbReference type="PROSITE" id="PS51918"/>
    </source>
</evidence>
<comment type="cofactor">
    <cofactor evidence="1">
        <name>[4Fe-4S] cluster</name>
        <dbReference type="ChEBI" id="CHEBI:49883"/>
    </cofactor>
</comment>